<feature type="compositionally biased region" description="Polar residues" evidence="1">
    <location>
        <begin position="134"/>
        <end position="154"/>
    </location>
</feature>
<dbReference type="Proteomes" id="UP000023703">
    <property type="component" value="Chromosome"/>
</dbReference>
<accession>X5E8V5</accession>
<evidence type="ECO:0000256" key="2">
    <source>
        <dbReference type="SAM" id="SignalP"/>
    </source>
</evidence>
<feature type="chain" id="PRO_5004955691" evidence="2">
    <location>
        <begin position="30"/>
        <end position="526"/>
    </location>
</feature>
<dbReference type="InterPro" id="IPR006311">
    <property type="entry name" value="TAT_signal"/>
</dbReference>
<gene>
    <name evidence="3" type="ORF">CGLY_07050</name>
</gene>
<protein>
    <submittedName>
        <fullName evidence="3">Putative secreted protein</fullName>
    </submittedName>
</protein>
<dbReference type="EMBL" id="CP006842">
    <property type="protein sequence ID" value="AHW63855.1"/>
    <property type="molecule type" value="Genomic_DNA"/>
</dbReference>
<reference evidence="3 4" key="1">
    <citation type="journal article" date="2015" name="Int. J. Syst. Evol. Microbiol.">
        <title>Revisiting Corynebacterium glyciniphilum (ex Kubota et al., 1972) sp. nov., nom. rev., isolated from putrefied banana.</title>
        <authorList>
            <person name="Al-Dilaimi A."/>
            <person name="Bednarz H."/>
            <person name="Lomker A."/>
            <person name="Niehaus K."/>
            <person name="Kalinowski J."/>
            <person name="Ruckert C."/>
        </authorList>
    </citation>
    <scope>NUCLEOTIDE SEQUENCE [LARGE SCALE GENOMIC DNA]</scope>
    <source>
        <strain evidence="3">AJ 3170</strain>
    </source>
</reference>
<name>X5E8V5_9CORY</name>
<dbReference type="AlphaFoldDB" id="X5E8V5"/>
<feature type="compositionally biased region" description="Gly residues" evidence="1">
    <location>
        <begin position="33"/>
        <end position="44"/>
    </location>
</feature>
<dbReference type="KEGG" id="cgy:CGLY_07050"/>
<feature type="signal peptide" evidence="2">
    <location>
        <begin position="1"/>
        <end position="29"/>
    </location>
</feature>
<dbReference type="PROSITE" id="PS51318">
    <property type="entry name" value="TAT"/>
    <property type="match status" value="1"/>
</dbReference>
<evidence type="ECO:0000313" key="3">
    <source>
        <dbReference type="EMBL" id="AHW63855.1"/>
    </source>
</evidence>
<dbReference type="eggNOG" id="COG3266">
    <property type="taxonomic scope" value="Bacteria"/>
</dbReference>
<dbReference type="STRING" id="1404245.CGLY_07050"/>
<feature type="region of interest" description="Disordered" evidence="1">
    <location>
        <begin position="31"/>
        <end position="53"/>
    </location>
</feature>
<dbReference type="OrthoDB" id="9812120at2"/>
<keyword evidence="4" id="KW-1185">Reference proteome</keyword>
<dbReference type="HOGENOM" id="CLU_037716_2_0_11"/>
<evidence type="ECO:0000313" key="4">
    <source>
        <dbReference type="Proteomes" id="UP000023703"/>
    </source>
</evidence>
<organism evidence="3 4">
    <name type="scientific">Corynebacterium glyciniphilum AJ 3170</name>
    <dbReference type="NCBI Taxonomy" id="1404245"/>
    <lineage>
        <taxon>Bacteria</taxon>
        <taxon>Bacillati</taxon>
        <taxon>Actinomycetota</taxon>
        <taxon>Actinomycetes</taxon>
        <taxon>Mycobacteriales</taxon>
        <taxon>Corynebacteriaceae</taxon>
        <taxon>Corynebacterium</taxon>
    </lineage>
</organism>
<keyword evidence="2" id="KW-0732">Signal</keyword>
<feature type="region of interest" description="Disordered" evidence="1">
    <location>
        <begin position="130"/>
        <end position="182"/>
    </location>
</feature>
<sequence>MPSSPLSRRKFLLGAGALTLAAVPLGACAGDGSSNGGGDSGGGEQRATPVGDTGVAVIPDDPSGVASSAILFAAADTAVIVAASATDGLLEAGCALAREHGVPVFADSDSATSDITGELERLGVSDVVLVGGTDTPSMPSDSTDPGITVHTTGDSGKDDTNDNGDPNVAWPDEASDGVHGDDRERSGVALAVSSSSPVSVATATAAGFTLVSVTAADPRSSDESIEAAVAELNGAGNLVALGSAFGSDDDLRRRGELAETVDGRLPGGGQVMFPGRKIIALYGHANEPLLGVMGEQPPREAVARAQRLAEQYDPTSDVPVIPSFEIIVTVAAEEPGPSGNFSNYSDPEEVRPWIEAIVDAGGYAIIDIQPGRETLLQQAQYYADLLKHPSVGLALDPEWRLGPDDQPMIEVGHVDASEINEVADWLEGLVVAEKLPQKLLMVHQFQLQMIRNRENMVTGTDNVSIAVHCDGHGPQGVKMETWNVVRQGLDPAIALGWKNFIDEDEPMLTPEQTGAINPTPDIVSYQ</sequence>
<evidence type="ECO:0000256" key="1">
    <source>
        <dbReference type="SAM" id="MobiDB-lite"/>
    </source>
</evidence>
<proteinExistence type="predicted"/>